<dbReference type="EMBL" id="LR746264">
    <property type="protein sequence ID" value="CAA7389680.1"/>
    <property type="molecule type" value="Genomic_DNA"/>
</dbReference>
<keyword evidence="2" id="KW-1185">Reference proteome</keyword>
<dbReference type="Proteomes" id="UP000663760">
    <property type="component" value="Chromosome 1"/>
</dbReference>
<dbReference type="AlphaFoldDB" id="A0A7I8K009"/>
<proteinExistence type="predicted"/>
<sequence>MDRKEDGSFSIFDSWCYSDNCNLPTSTRSLISIALVSLCASSDEGIPLEGKKTLIPLKNEARVTSRSHSFLCRRNPKIQVLDGCSTMTEDRYGFLLLCSHDLRTPGRKDDGPSGGPSGANGPRPFFFNFLLRVRIILTFELYVFIPRTSVYCKCQYLRPKLKADSQESNPKNWMPTITPHTLTLM</sequence>
<evidence type="ECO:0000313" key="2">
    <source>
        <dbReference type="Proteomes" id="UP000663760"/>
    </source>
</evidence>
<protein>
    <submittedName>
        <fullName evidence="1">Uncharacterized protein</fullName>
    </submittedName>
</protein>
<organism evidence="1 2">
    <name type="scientific">Spirodela intermedia</name>
    <name type="common">Intermediate duckweed</name>
    <dbReference type="NCBI Taxonomy" id="51605"/>
    <lineage>
        <taxon>Eukaryota</taxon>
        <taxon>Viridiplantae</taxon>
        <taxon>Streptophyta</taxon>
        <taxon>Embryophyta</taxon>
        <taxon>Tracheophyta</taxon>
        <taxon>Spermatophyta</taxon>
        <taxon>Magnoliopsida</taxon>
        <taxon>Liliopsida</taxon>
        <taxon>Araceae</taxon>
        <taxon>Lemnoideae</taxon>
        <taxon>Spirodela</taxon>
    </lineage>
</organism>
<name>A0A7I8K009_SPIIN</name>
<reference evidence="1" key="1">
    <citation type="submission" date="2020-02" db="EMBL/GenBank/DDBJ databases">
        <authorList>
            <person name="Scholz U."/>
            <person name="Mascher M."/>
            <person name="Fiebig A."/>
        </authorList>
    </citation>
    <scope>NUCLEOTIDE SEQUENCE</scope>
</reference>
<evidence type="ECO:0000313" key="1">
    <source>
        <dbReference type="EMBL" id="CAA7389680.1"/>
    </source>
</evidence>
<gene>
    <name evidence="1" type="ORF">SI8410_01001679</name>
</gene>
<accession>A0A7I8K009</accession>